<evidence type="ECO:0000313" key="7">
    <source>
        <dbReference type="EMBL" id="MFC3996288.1"/>
    </source>
</evidence>
<dbReference type="Proteomes" id="UP001595847">
    <property type="component" value="Unassembled WGS sequence"/>
</dbReference>
<gene>
    <name evidence="7" type="ORF">ACFOVU_10205</name>
</gene>
<evidence type="ECO:0000256" key="4">
    <source>
        <dbReference type="ARBA" id="ARBA00023125"/>
    </source>
</evidence>
<accession>A0ABV8FNI2</accession>
<dbReference type="InterPro" id="IPR039425">
    <property type="entry name" value="RNA_pol_sigma-70-like"/>
</dbReference>
<name>A0ABV8FNI2_9ACTN</name>
<protein>
    <submittedName>
        <fullName evidence="7">RNA polymerase sigma factor</fullName>
    </submittedName>
</protein>
<proteinExistence type="inferred from homology"/>
<evidence type="ECO:0000256" key="5">
    <source>
        <dbReference type="ARBA" id="ARBA00023163"/>
    </source>
</evidence>
<keyword evidence="3" id="KW-0731">Sigma factor</keyword>
<evidence type="ECO:0000313" key="8">
    <source>
        <dbReference type="Proteomes" id="UP001595847"/>
    </source>
</evidence>
<keyword evidence="2" id="KW-0805">Transcription regulation</keyword>
<evidence type="ECO:0000256" key="3">
    <source>
        <dbReference type="ARBA" id="ARBA00023082"/>
    </source>
</evidence>
<dbReference type="PANTHER" id="PTHR43133">
    <property type="entry name" value="RNA POLYMERASE ECF-TYPE SIGMA FACTO"/>
    <property type="match status" value="1"/>
</dbReference>
<dbReference type="InterPro" id="IPR014284">
    <property type="entry name" value="RNA_pol_sigma-70_dom"/>
</dbReference>
<dbReference type="NCBIfam" id="TIGR02937">
    <property type="entry name" value="sigma70-ECF"/>
    <property type="match status" value="1"/>
</dbReference>
<comment type="similarity">
    <text evidence="1">Belongs to the sigma-70 factor family. ECF subfamily.</text>
</comment>
<dbReference type="RefSeq" id="WP_378532204.1">
    <property type="nucleotide sequence ID" value="NZ_JBHSBH010000007.1"/>
</dbReference>
<dbReference type="Pfam" id="PF08281">
    <property type="entry name" value="Sigma70_r4_2"/>
    <property type="match status" value="1"/>
</dbReference>
<keyword evidence="8" id="KW-1185">Reference proteome</keyword>
<dbReference type="Gene3D" id="1.10.10.10">
    <property type="entry name" value="Winged helix-like DNA-binding domain superfamily/Winged helix DNA-binding domain"/>
    <property type="match status" value="1"/>
</dbReference>
<sequence>MAIDLSLTITPDLLDLAARMAGSLHASEGGSYQDSENAVFYALTELWRRDRKKPGCVSDPRAWMWKAATRELRRNLKKARAEVTVDLLPDRDDDAETRPQAVQLRKESTRRAQELVARLAEGERAAVALYHFAELSSGEIAETLQISEEAIRARLSRGHRRLKKILKEEGGTTP</sequence>
<dbReference type="InterPro" id="IPR013324">
    <property type="entry name" value="RNA_pol_sigma_r3/r4-like"/>
</dbReference>
<organism evidence="7 8">
    <name type="scientific">Nocardiopsis sediminis</name>
    <dbReference type="NCBI Taxonomy" id="1778267"/>
    <lineage>
        <taxon>Bacteria</taxon>
        <taxon>Bacillati</taxon>
        <taxon>Actinomycetota</taxon>
        <taxon>Actinomycetes</taxon>
        <taxon>Streptosporangiales</taxon>
        <taxon>Nocardiopsidaceae</taxon>
        <taxon>Nocardiopsis</taxon>
    </lineage>
</organism>
<keyword evidence="5" id="KW-0804">Transcription</keyword>
<dbReference type="EMBL" id="JBHSBH010000007">
    <property type="protein sequence ID" value="MFC3996288.1"/>
    <property type="molecule type" value="Genomic_DNA"/>
</dbReference>
<feature type="domain" description="RNA polymerase sigma factor 70 region 4 type 2" evidence="6">
    <location>
        <begin position="111"/>
        <end position="162"/>
    </location>
</feature>
<evidence type="ECO:0000256" key="2">
    <source>
        <dbReference type="ARBA" id="ARBA00023015"/>
    </source>
</evidence>
<dbReference type="PANTHER" id="PTHR43133:SF8">
    <property type="entry name" value="RNA POLYMERASE SIGMA FACTOR HI_1459-RELATED"/>
    <property type="match status" value="1"/>
</dbReference>
<evidence type="ECO:0000256" key="1">
    <source>
        <dbReference type="ARBA" id="ARBA00010641"/>
    </source>
</evidence>
<reference evidence="8" key="1">
    <citation type="journal article" date="2019" name="Int. J. Syst. Evol. Microbiol.">
        <title>The Global Catalogue of Microorganisms (GCM) 10K type strain sequencing project: providing services to taxonomists for standard genome sequencing and annotation.</title>
        <authorList>
            <consortium name="The Broad Institute Genomics Platform"/>
            <consortium name="The Broad Institute Genome Sequencing Center for Infectious Disease"/>
            <person name="Wu L."/>
            <person name="Ma J."/>
        </authorList>
    </citation>
    <scope>NUCLEOTIDE SEQUENCE [LARGE SCALE GENOMIC DNA]</scope>
    <source>
        <strain evidence="8">TBRC 1826</strain>
    </source>
</reference>
<evidence type="ECO:0000259" key="6">
    <source>
        <dbReference type="Pfam" id="PF08281"/>
    </source>
</evidence>
<keyword evidence="4" id="KW-0238">DNA-binding</keyword>
<dbReference type="InterPro" id="IPR036388">
    <property type="entry name" value="WH-like_DNA-bd_sf"/>
</dbReference>
<dbReference type="SUPFAM" id="SSF88659">
    <property type="entry name" value="Sigma3 and sigma4 domains of RNA polymerase sigma factors"/>
    <property type="match status" value="1"/>
</dbReference>
<comment type="caution">
    <text evidence="7">The sequence shown here is derived from an EMBL/GenBank/DDBJ whole genome shotgun (WGS) entry which is preliminary data.</text>
</comment>
<dbReference type="InterPro" id="IPR013249">
    <property type="entry name" value="RNA_pol_sigma70_r4_t2"/>
</dbReference>